<protein>
    <submittedName>
        <fullName evidence="1">Uncharacterized protein</fullName>
    </submittedName>
</protein>
<name>M6C6W8_LEPBO</name>
<sequence length="43" mass="4852">MIVSDIFGSPGTSENVLARRIESEILLKKVKFPLLEFVGRTLF</sequence>
<gene>
    <name evidence="1" type="ORF">LEP1GSC016_1900</name>
</gene>
<dbReference type="PATRIC" id="fig|1218567.3.peg.1881"/>
<dbReference type="AlphaFoldDB" id="M6C6W8"/>
<evidence type="ECO:0000313" key="2">
    <source>
        <dbReference type="Proteomes" id="UP000011873"/>
    </source>
</evidence>
<evidence type="ECO:0000313" key="1">
    <source>
        <dbReference type="EMBL" id="EMJ81975.1"/>
    </source>
</evidence>
<comment type="caution">
    <text evidence="1">The sequence shown here is derived from an EMBL/GenBank/DDBJ whole genome shotgun (WGS) entry which is preliminary data.</text>
</comment>
<dbReference type="EMBL" id="ANMU01000073">
    <property type="protein sequence ID" value="EMJ81975.1"/>
    <property type="molecule type" value="Genomic_DNA"/>
</dbReference>
<reference evidence="1 2" key="1">
    <citation type="submission" date="2013-01" db="EMBL/GenBank/DDBJ databases">
        <authorList>
            <person name="Harkins D.M."/>
            <person name="Durkin A.S."/>
            <person name="Brinkac L.M."/>
            <person name="Haft D.H."/>
            <person name="Selengut J.D."/>
            <person name="Sanka R."/>
            <person name="DePew J."/>
            <person name="Purushe J."/>
            <person name="Galloway R.L."/>
            <person name="Vinetz J.M."/>
            <person name="Sutton G.G."/>
            <person name="Nierman W.C."/>
            <person name="Fouts D.E."/>
        </authorList>
    </citation>
    <scope>NUCLEOTIDE SEQUENCE [LARGE SCALE GENOMIC DNA]</scope>
    <source>
        <strain evidence="1 2">Sponselee CDC</strain>
    </source>
</reference>
<accession>M6C6W8</accession>
<organism evidence="1 2">
    <name type="scientific">Leptospira borgpetersenii serovar Hardjo-bovis str. Sponselee</name>
    <dbReference type="NCBI Taxonomy" id="1303729"/>
    <lineage>
        <taxon>Bacteria</taxon>
        <taxon>Pseudomonadati</taxon>
        <taxon>Spirochaetota</taxon>
        <taxon>Spirochaetia</taxon>
        <taxon>Leptospirales</taxon>
        <taxon>Leptospiraceae</taxon>
        <taxon>Leptospira</taxon>
    </lineage>
</organism>
<dbReference type="Proteomes" id="UP000011873">
    <property type="component" value="Unassembled WGS sequence"/>
</dbReference>
<proteinExistence type="predicted"/>